<dbReference type="AlphaFoldDB" id="X0TRX0"/>
<protein>
    <submittedName>
        <fullName evidence="1">Uncharacterized protein</fullName>
    </submittedName>
</protein>
<feature type="non-terminal residue" evidence="1">
    <location>
        <position position="157"/>
    </location>
</feature>
<gene>
    <name evidence="1" type="ORF">S01H1_32165</name>
</gene>
<proteinExistence type="predicted"/>
<reference evidence="1" key="1">
    <citation type="journal article" date="2014" name="Front. Microbiol.">
        <title>High frequency of phylogenetically diverse reductive dehalogenase-homologous genes in deep subseafloor sedimentary metagenomes.</title>
        <authorList>
            <person name="Kawai M."/>
            <person name="Futagami T."/>
            <person name="Toyoda A."/>
            <person name="Takaki Y."/>
            <person name="Nishi S."/>
            <person name="Hori S."/>
            <person name="Arai W."/>
            <person name="Tsubouchi T."/>
            <person name="Morono Y."/>
            <person name="Uchiyama I."/>
            <person name="Ito T."/>
            <person name="Fujiyama A."/>
            <person name="Inagaki F."/>
            <person name="Takami H."/>
        </authorList>
    </citation>
    <scope>NUCLEOTIDE SEQUENCE</scope>
    <source>
        <strain evidence="1">Expedition CK06-06</strain>
    </source>
</reference>
<evidence type="ECO:0000313" key="1">
    <source>
        <dbReference type="EMBL" id="GAF95944.1"/>
    </source>
</evidence>
<sequence>MAVPEIIFQNIEVKWAIPSGITSTLYDTVNIYYSSDEAQGYMLLASLSFLDGSTPRTSYTDLTKHISTKSTSHYTVIFSHSVSGLLSDSYIAYKSLTPREQRIVYQLRDGLSRFITNRLADEEIRQYTDLGLHGFNIYPPVTQFTMFTLPISMEPLV</sequence>
<comment type="caution">
    <text evidence="1">The sequence shown here is derived from an EMBL/GenBank/DDBJ whole genome shotgun (WGS) entry which is preliminary data.</text>
</comment>
<dbReference type="EMBL" id="BARS01019895">
    <property type="protein sequence ID" value="GAF95944.1"/>
    <property type="molecule type" value="Genomic_DNA"/>
</dbReference>
<accession>X0TRX0</accession>
<organism evidence="1">
    <name type="scientific">marine sediment metagenome</name>
    <dbReference type="NCBI Taxonomy" id="412755"/>
    <lineage>
        <taxon>unclassified sequences</taxon>
        <taxon>metagenomes</taxon>
        <taxon>ecological metagenomes</taxon>
    </lineage>
</organism>
<name>X0TRX0_9ZZZZ</name>